<sequence length="476" mass="53504">MAYPGVKDALRDYMSVNVPGAWFSSQYKKRQWDGKRYFITPTGKMATGFLPLLVNVLDRDYPNLYIELIDERGEIPAFKSELVTKIGSMLAEGDYVHQKHAIAAMDKWITLRELQIPFPRGIINAATNAGKTAVIAGLFLNLEGKNRMLVLIHQKTIFDQLVVAFEDVFNGDVGIINASTYKPNIITVAMIKTLSNRIAKSVNVKKDLATFNVVAVDECHLAGGKTYQHVLKHVPAPIRMFVSGTPFDSDAIVNKMISIGLSGPELFYISKRELMDKGISLEAKIHMHLCNEPVAWTGKGKEPFDWALENRIAKSAKRVAIMYDILKDYEGSTLIAVNYIEHGRLLAASLGMMGIESIDFVSGKDNDKWRTKKIDDFKTGRTKTLVSTTILKEGVNIPIISKLIYAAGGKAKVDLKQWMGRVERLLEGAKDFIMHDFYDIGPYVETHSRSRRAAYKKEQLDVIEHYNRKIIKEITA</sequence>
<dbReference type="InterPro" id="IPR006935">
    <property type="entry name" value="Helicase/UvrB_N"/>
</dbReference>
<dbReference type="Gene3D" id="3.30.780.20">
    <property type="match status" value="1"/>
</dbReference>
<evidence type="ECO:0000259" key="1">
    <source>
        <dbReference type="PROSITE" id="PS51192"/>
    </source>
</evidence>
<dbReference type="InterPro" id="IPR050742">
    <property type="entry name" value="Helicase_Restrict-Modif_Enz"/>
</dbReference>
<dbReference type="InterPro" id="IPR027417">
    <property type="entry name" value="P-loop_NTPase"/>
</dbReference>
<dbReference type="InterPro" id="IPR001650">
    <property type="entry name" value="Helicase_C-like"/>
</dbReference>
<evidence type="ECO:0000259" key="2">
    <source>
        <dbReference type="PROSITE" id="PS51194"/>
    </source>
</evidence>
<dbReference type="PANTHER" id="PTHR47396">
    <property type="entry name" value="TYPE I RESTRICTION ENZYME ECOKI R PROTEIN"/>
    <property type="match status" value="1"/>
</dbReference>
<accession>A0A0F9X271</accession>
<dbReference type="InterPro" id="IPR014001">
    <property type="entry name" value="Helicase_ATP-bd"/>
</dbReference>
<gene>
    <name evidence="3" type="ORF">LCGC14_0278710</name>
</gene>
<dbReference type="GO" id="GO:0016787">
    <property type="term" value="F:hydrolase activity"/>
    <property type="evidence" value="ECO:0007669"/>
    <property type="project" value="InterPro"/>
</dbReference>
<comment type="caution">
    <text evidence="3">The sequence shown here is derived from an EMBL/GenBank/DDBJ whole genome shotgun (WGS) entry which is preliminary data.</text>
</comment>
<dbReference type="Pfam" id="PF00271">
    <property type="entry name" value="Helicase_C"/>
    <property type="match status" value="1"/>
</dbReference>
<feature type="domain" description="Helicase C-terminal" evidence="2">
    <location>
        <begin position="321"/>
        <end position="463"/>
    </location>
</feature>
<dbReference type="PROSITE" id="PS51192">
    <property type="entry name" value="HELICASE_ATP_BIND_1"/>
    <property type="match status" value="1"/>
</dbReference>
<dbReference type="AlphaFoldDB" id="A0A0F9X271"/>
<dbReference type="Gene3D" id="3.40.50.300">
    <property type="entry name" value="P-loop containing nucleotide triphosphate hydrolases"/>
    <property type="match status" value="2"/>
</dbReference>
<dbReference type="EMBL" id="LAZR01000158">
    <property type="protein sequence ID" value="KKN85548.1"/>
    <property type="molecule type" value="Genomic_DNA"/>
</dbReference>
<evidence type="ECO:0000313" key="3">
    <source>
        <dbReference type="EMBL" id="KKN85548.1"/>
    </source>
</evidence>
<dbReference type="PROSITE" id="PS51194">
    <property type="entry name" value="HELICASE_CTER"/>
    <property type="match status" value="1"/>
</dbReference>
<protein>
    <recommendedName>
        <fullName evidence="4">Helicase ATP-binding domain-containing protein</fullName>
    </recommendedName>
</protein>
<dbReference type="SUPFAM" id="SSF52540">
    <property type="entry name" value="P-loop containing nucleoside triphosphate hydrolases"/>
    <property type="match status" value="1"/>
</dbReference>
<dbReference type="GO" id="GO:0003677">
    <property type="term" value="F:DNA binding"/>
    <property type="evidence" value="ECO:0007669"/>
    <property type="project" value="InterPro"/>
</dbReference>
<dbReference type="GO" id="GO:0005829">
    <property type="term" value="C:cytosol"/>
    <property type="evidence" value="ECO:0007669"/>
    <property type="project" value="TreeGrafter"/>
</dbReference>
<reference evidence="3" key="1">
    <citation type="journal article" date="2015" name="Nature">
        <title>Complex archaea that bridge the gap between prokaryotes and eukaryotes.</title>
        <authorList>
            <person name="Spang A."/>
            <person name="Saw J.H."/>
            <person name="Jorgensen S.L."/>
            <person name="Zaremba-Niedzwiedzka K."/>
            <person name="Martijn J."/>
            <person name="Lind A.E."/>
            <person name="van Eijk R."/>
            <person name="Schleper C."/>
            <person name="Guy L."/>
            <person name="Ettema T.J."/>
        </authorList>
    </citation>
    <scope>NUCLEOTIDE SEQUENCE</scope>
</reference>
<feature type="domain" description="Helicase ATP-binding" evidence="1">
    <location>
        <begin position="112"/>
        <end position="250"/>
    </location>
</feature>
<dbReference type="GO" id="GO:0005524">
    <property type="term" value="F:ATP binding"/>
    <property type="evidence" value="ECO:0007669"/>
    <property type="project" value="InterPro"/>
</dbReference>
<name>A0A0F9X271_9ZZZZ</name>
<dbReference type="Pfam" id="PF04851">
    <property type="entry name" value="ResIII"/>
    <property type="match status" value="1"/>
</dbReference>
<organism evidence="3">
    <name type="scientific">marine sediment metagenome</name>
    <dbReference type="NCBI Taxonomy" id="412755"/>
    <lineage>
        <taxon>unclassified sequences</taxon>
        <taxon>metagenomes</taxon>
        <taxon>ecological metagenomes</taxon>
    </lineage>
</organism>
<dbReference type="InterPro" id="IPR049430">
    <property type="entry name" value="UvsW_N_sf"/>
</dbReference>
<dbReference type="PANTHER" id="PTHR47396:SF1">
    <property type="entry name" value="ATP-DEPENDENT HELICASE IRC3-RELATED"/>
    <property type="match status" value="1"/>
</dbReference>
<proteinExistence type="predicted"/>
<evidence type="ECO:0008006" key="4">
    <source>
        <dbReference type="Google" id="ProtNLM"/>
    </source>
</evidence>